<dbReference type="GO" id="GO:0009977">
    <property type="term" value="F:proton motive force dependent protein transmembrane transporter activity"/>
    <property type="evidence" value="ECO:0007669"/>
    <property type="project" value="TreeGrafter"/>
</dbReference>
<comment type="similarity">
    <text evidence="7">Belongs to the TatC family.</text>
</comment>
<dbReference type="Pfam" id="PF00902">
    <property type="entry name" value="TatC"/>
    <property type="match status" value="1"/>
</dbReference>
<evidence type="ECO:0000256" key="3">
    <source>
        <dbReference type="ARBA" id="ARBA00022927"/>
    </source>
</evidence>
<feature type="transmembrane region" description="Helical" evidence="7">
    <location>
        <begin position="75"/>
        <end position="101"/>
    </location>
</feature>
<sequence>MTAIGAPAARMPLSRHLAEARTRLIRSAAALLVGCVAGYLLSGTILEFVRAPIEELAASRNASLNFDSVTGAFDLTIAIAVGAGVVLSSPVWLAELFAFIAPGLTRREKRYTIGFLVSAVPLFLAGCAMGLLVFPHMVLLLTSFASDESSSVLDASSYVGFVVKFVVATGTAFVLPVFIVLLNLIGLLPARTIVRSWRVWIIAIVLFSALVTPAADVMSMFLIAVPMSALFVAAGAVVVVHDRLAARRAALDPADSHEPVPAL</sequence>
<dbReference type="PANTHER" id="PTHR30371">
    <property type="entry name" value="SEC-INDEPENDENT PROTEIN TRANSLOCASE PROTEIN TATC"/>
    <property type="match status" value="1"/>
</dbReference>
<dbReference type="PANTHER" id="PTHR30371:SF0">
    <property type="entry name" value="SEC-INDEPENDENT PROTEIN TRANSLOCASE PROTEIN TATC, CHLOROPLASTIC-RELATED"/>
    <property type="match status" value="1"/>
</dbReference>
<keyword evidence="3 7" id="KW-0653">Protein transport</keyword>
<accession>A0A2P8GS91</accession>
<proteinExistence type="inferred from homology"/>
<evidence type="ECO:0000256" key="4">
    <source>
        <dbReference type="ARBA" id="ARBA00022989"/>
    </source>
</evidence>
<keyword evidence="6 7" id="KW-0472">Membrane</keyword>
<evidence type="ECO:0000313" key="8">
    <source>
        <dbReference type="EMBL" id="PSL36822.1"/>
    </source>
</evidence>
<dbReference type="GO" id="GO:0033281">
    <property type="term" value="C:TAT protein transport complex"/>
    <property type="evidence" value="ECO:0007669"/>
    <property type="project" value="UniProtKB-UniRule"/>
</dbReference>
<dbReference type="GO" id="GO:0065002">
    <property type="term" value="P:intracellular protein transmembrane transport"/>
    <property type="evidence" value="ECO:0007669"/>
    <property type="project" value="TreeGrafter"/>
</dbReference>
<keyword evidence="4 7" id="KW-1133">Transmembrane helix</keyword>
<dbReference type="Proteomes" id="UP000241203">
    <property type="component" value="Unassembled WGS sequence"/>
</dbReference>
<keyword evidence="5 7" id="KW-0811">Translocation</keyword>
<name>A0A2P8GS91_9MICO</name>
<evidence type="ECO:0000256" key="7">
    <source>
        <dbReference type="HAMAP-Rule" id="MF_00902"/>
    </source>
</evidence>
<organism evidence="8 9">
    <name type="scientific">Labedella gwakjiensis</name>
    <dbReference type="NCBI Taxonomy" id="390269"/>
    <lineage>
        <taxon>Bacteria</taxon>
        <taxon>Bacillati</taxon>
        <taxon>Actinomycetota</taxon>
        <taxon>Actinomycetes</taxon>
        <taxon>Micrococcales</taxon>
        <taxon>Microbacteriaceae</taxon>
        <taxon>Labedella</taxon>
    </lineage>
</organism>
<feature type="transmembrane region" description="Helical" evidence="7">
    <location>
        <begin position="24"/>
        <end position="46"/>
    </location>
</feature>
<keyword evidence="7" id="KW-1003">Cell membrane</keyword>
<comment type="subcellular location">
    <subcellularLocation>
        <location evidence="7">Cell membrane</location>
        <topology evidence="7">Multi-pass membrane protein</topology>
    </subcellularLocation>
    <subcellularLocation>
        <location evidence="1">Membrane</location>
        <topology evidence="1">Multi-pass membrane protein</topology>
    </subcellularLocation>
</comment>
<evidence type="ECO:0000256" key="5">
    <source>
        <dbReference type="ARBA" id="ARBA00023010"/>
    </source>
</evidence>
<dbReference type="InterPro" id="IPR002033">
    <property type="entry name" value="TatC"/>
</dbReference>
<feature type="transmembrane region" description="Helical" evidence="7">
    <location>
        <begin position="197"/>
        <end position="215"/>
    </location>
</feature>
<evidence type="ECO:0000313" key="9">
    <source>
        <dbReference type="Proteomes" id="UP000241203"/>
    </source>
</evidence>
<dbReference type="NCBIfam" id="TIGR00945">
    <property type="entry name" value="tatC"/>
    <property type="match status" value="1"/>
</dbReference>
<dbReference type="EMBL" id="PYAU01000001">
    <property type="protein sequence ID" value="PSL36822.1"/>
    <property type="molecule type" value="Genomic_DNA"/>
</dbReference>
<keyword evidence="7" id="KW-0813">Transport</keyword>
<evidence type="ECO:0000256" key="2">
    <source>
        <dbReference type="ARBA" id="ARBA00022692"/>
    </source>
</evidence>
<dbReference type="GO" id="GO:0043953">
    <property type="term" value="P:protein transport by the Tat complex"/>
    <property type="evidence" value="ECO:0007669"/>
    <property type="project" value="UniProtKB-UniRule"/>
</dbReference>
<comment type="caution">
    <text evidence="8">The sequence shown here is derived from an EMBL/GenBank/DDBJ whole genome shotgun (WGS) entry which is preliminary data.</text>
</comment>
<reference evidence="8 9" key="1">
    <citation type="submission" date="2018-03" db="EMBL/GenBank/DDBJ databases">
        <title>Genomic Encyclopedia of Archaeal and Bacterial Type Strains, Phase II (KMG-II): from individual species to whole genera.</title>
        <authorList>
            <person name="Goeker M."/>
        </authorList>
    </citation>
    <scope>NUCLEOTIDE SEQUENCE [LARGE SCALE GENOMIC DNA]</scope>
    <source>
        <strain evidence="8 9">DSM 21548</strain>
    </source>
</reference>
<keyword evidence="2 7" id="KW-0812">Transmembrane</keyword>
<dbReference type="AlphaFoldDB" id="A0A2P8GS91"/>
<dbReference type="RefSeq" id="WP_243696757.1">
    <property type="nucleotide sequence ID" value="NZ_PYAU01000001.1"/>
</dbReference>
<comment type="function">
    <text evidence="7">Part of the twin-arginine translocation (Tat) system that transports large folded proteins containing a characteristic twin-arginine motif in their signal peptide across membranes. Together with TatB, TatC is part of a receptor directly interacting with Tat signal peptides.</text>
</comment>
<dbReference type="PRINTS" id="PR01840">
    <property type="entry name" value="TATCFAMILY"/>
</dbReference>
<dbReference type="HAMAP" id="MF_00902">
    <property type="entry name" value="TatC"/>
    <property type="match status" value="1"/>
</dbReference>
<feature type="transmembrane region" description="Helical" evidence="7">
    <location>
        <begin position="221"/>
        <end position="240"/>
    </location>
</feature>
<gene>
    <name evidence="7" type="primary">tatC</name>
    <name evidence="8" type="ORF">CLV49_0420</name>
</gene>
<comment type="subunit">
    <text evidence="7">The Tat system comprises two distinct complexes: a TatABC complex, containing multiple copies of TatA, TatB and TatC subunits, and a separate TatA complex, containing only TatA subunits. Substrates initially bind to the TatABC complex, which probably triggers association of the separate TatA complex to form the active translocon.</text>
</comment>
<evidence type="ECO:0000256" key="1">
    <source>
        <dbReference type="ARBA" id="ARBA00004141"/>
    </source>
</evidence>
<evidence type="ECO:0000256" key="6">
    <source>
        <dbReference type="ARBA" id="ARBA00023136"/>
    </source>
</evidence>
<protein>
    <recommendedName>
        <fullName evidence="7">Sec-independent protein translocase protein TatC</fullName>
    </recommendedName>
</protein>
<feature type="transmembrane region" description="Helical" evidence="7">
    <location>
        <begin position="113"/>
        <end position="138"/>
    </location>
</feature>
<feature type="transmembrane region" description="Helical" evidence="7">
    <location>
        <begin position="158"/>
        <end position="185"/>
    </location>
</feature>